<name>A0ABW6RRW1_9ACTN</name>
<comment type="caution">
    <text evidence="2">The sequence shown here is derived from an EMBL/GenBank/DDBJ whole genome shotgun (WGS) entry which is preliminary data.</text>
</comment>
<evidence type="ECO:0000313" key="2">
    <source>
        <dbReference type="EMBL" id="MFF3343578.1"/>
    </source>
</evidence>
<organism evidence="2 3">
    <name type="scientific">Streptomyces flavidovirens</name>
    <dbReference type="NCBI Taxonomy" id="67298"/>
    <lineage>
        <taxon>Bacteria</taxon>
        <taxon>Bacillati</taxon>
        <taxon>Actinomycetota</taxon>
        <taxon>Actinomycetes</taxon>
        <taxon>Kitasatosporales</taxon>
        <taxon>Streptomycetaceae</taxon>
        <taxon>Streptomyces</taxon>
    </lineage>
</organism>
<sequence length="57" mass="5801">MSKLVLLVLMLLVLVVALILGSLTYLTYRHPRLATPLLVAAGFAAALGGAVAAVAAL</sequence>
<accession>A0ABW6RRW1</accession>
<dbReference type="EMBL" id="JBIAPK010000016">
    <property type="protein sequence ID" value="MFF3343578.1"/>
    <property type="molecule type" value="Genomic_DNA"/>
</dbReference>
<keyword evidence="1" id="KW-1133">Transmembrane helix</keyword>
<dbReference type="RefSeq" id="WP_387899380.1">
    <property type="nucleotide sequence ID" value="NZ_JBIAPK010000016.1"/>
</dbReference>
<reference evidence="2 3" key="1">
    <citation type="submission" date="2024-10" db="EMBL/GenBank/DDBJ databases">
        <title>The Natural Products Discovery Center: Release of the First 8490 Sequenced Strains for Exploring Actinobacteria Biosynthetic Diversity.</title>
        <authorList>
            <person name="Kalkreuter E."/>
            <person name="Kautsar S.A."/>
            <person name="Yang D."/>
            <person name="Bader C.D."/>
            <person name="Teijaro C.N."/>
            <person name="Fluegel L."/>
            <person name="Davis C.M."/>
            <person name="Simpson J.R."/>
            <person name="Lauterbach L."/>
            <person name="Steele A.D."/>
            <person name="Gui C."/>
            <person name="Meng S."/>
            <person name="Li G."/>
            <person name="Viehrig K."/>
            <person name="Ye F."/>
            <person name="Su P."/>
            <person name="Kiefer A.F."/>
            <person name="Nichols A."/>
            <person name="Cepeda A.J."/>
            <person name="Yan W."/>
            <person name="Fan B."/>
            <person name="Jiang Y."/>
            <person name="Adhikari A."/>
            <person name="Zheng C.-J."/>
            <person name="Schuster L."/>
            <person name="Cowan T.M."/>
            <person name="Smanski M.J."/>
            <person name="Chevrette M.G."/>
            <person name="De Carvalho L.P.S."/>
            <person name="Shen B."/>
        </authorList>
    </citation>
    <scope>NUCLEOTIDE SEQUENCE [LARGE SCALE GENOMIC DNA]</scope>
    <source>
        <strain evidence="2 3">NPDC003029</strain>
    </source>
</reference>
<feature type="transmembrane region" description="Helical" evidence="1">
    <location>
        <begin position="37"/>
        <end position="56"/>
    </location>
</feature>
<keyword evidence="1" id="KW-0812">Transmembrane</keyword>
<evidence type="ECO:0000256" key="1">
    <source>
        <dbReference type="SAM" id="Phobius"/>
    </source>
</evidence>
<evidence type="ECO:0000313" key="3">
    <source>
        <dbReference type="Proteomes" id="UP001601976"/>
    </source>
</evidence>
<dbReference type="Proteomes" id="UP001601976">
    <property type="component" value="Unassembled WGS sequence"/>
</dbReference>
<keyword evidence="3" id="KW-1185">Reference proteome</keyword>
<keyword evidence="1" id="KW-0472">Membrane</keyword>
<proteinExistence type="predicted"/>
<gene>
    <name evidence="2" type="ORF">ACFYWW_33605</name>
</gene>
<protein>
    <submittedName>
        <fullName evidence="2">Uncharacterized protein</fullName>
    </submittedName>
</protein>